<proteinExistence type="predicted"/>
<dbReference type="OrthoDB" id="4062651at2759"/>
<dbReference type="SUPFAM" id="SSF56112">
    <property type="entry name" value="Protein kinase-like (PK-like)"/>
    <property type="match status" value="1"/>
</dbReference>
<protein>
    <recommendedName>
        <fullName evidence="1">Protein kinase domain-containing protein</fullName>
    </recommendedName>
</protein>
<name>A0A6A6V2D9_9PLEO</name>
<dbReference type="Gene3D" id="1.10.510.10">
    <property type="entry name" value="Transferase(Phosphotransferase) domain 1"/>
    <property type="match status" value="1"/>
</dbReference>
<evidence type="ECO:0000313" key="2">
    <source>
        <dbReference type="EMBL" id="KAF2744732.1"/>
    </source>
</evidence>
<gene>
    <name evidence="2" type="ORF">M011DRAFT_488799</name>
</gene>
<dbReference type="GO" id="GO:0005524">
    <property type="term" value="F:ATP binding"/>
    <property type="evidence" value="ECO:0007669"/>
    <property type="project" value="InterPro"/>
</dbReference>
<dbReference type="GO" id="GO:0004672">
    <property type="term" value="F:protein kinase activity"/>
    <property type="evidence" value="ECO:0007669"/>
    <property type="project" value="InterPro"/>
</dbReference>
<dbReference type="Proteomes" id="UP000799440">
    <property type="component" value="Unassembled WGS sequence"/>
</dbReference>
<dbReference type="InterPro" id="IPR011009">
    <property type="entry name" value="Kinase-like_dom_sf"/>
</dbReference>
<dbReference type="EMBL" id="MU006587">
    <property type="protein sequence ID" value="KAF2744732.1"/>
    <property type="molecule type" value="Genomic_DNA"/>
</dbReference>
<sequence>MTQNFSIDWHTSAYLTSSTLTLVIFRGYTSFNIKASLSELKNTPLLARFHALPDPKPRRYSPEESITQVLYQLCLPTLEKFAPQMSLPNLNIEAFLRCPVYHLELVCSAHGRNDENNRIGFQGEDDCSYAPAFAMAPMWAADLPEDLDCSLLPRFHARHVRVAPMLAEGQSLSSSQGKVLTADGIQMYFKPRIDMREPEFLRELRILTKLRQLGLNRLRVSRLQGLVVSGDSKEIVVGMLLNLIPSPAMGTHLKSPGIQAMVGMPEKWERQVTETVEELHEHDLVWGDVNPMNVVIDEALDAWVIDFGGMNNVEFVDDAKRETVEGDWQGIRRLFREWLPSQVNKSSESVHRS</sequence>
<keyword evidence="3" id="KW-1185">Reference proteome</keyword>
<accession>A0A6A6V2D9</accession>
<organism evidence="2 3">
    <name type="scientific">Sporormia fimetaria CBS 119925</name>
    <dbReference type="NCBI Taxonomy" id="1340428"/>
    <lineage>
        <taxon>Eukaryota</taxon>
        <taxon>Fungi</taxon>
        <taxon>Dikarya</taxon>
        <taxon>Ascomycota</taxon>
        <taxon>Pezizomycotina</taxon>
        <taxon>Dothideomycetes</taxon>
        <taxon>Pleosporomycetidae</taxon>
        <taxon>Pleosporales</taxon>
        <taxon>Sporormiaceae</taxon>
        <taxon>Sporormia</taxon>
    </lineage>
</organism>
<evidence type="ECO:0000313" key="3">
    <source>
        <dbReference type="Proteomes" id="UP000799440"/>
    </source>
</evidence>
<dbReference type="AlphaFoldDB" id="A0A6A6V2D9"/>
<evidence type="ECO:0000259" key="1">
    <source>
        <dbReference type="PROSITE" id="PS50011"/>
    </source>
</evidence>
<dbReference type="PROSITE" id="PS50011">
    <property type="entry name" value="PROTEIN_KINASE_DOM"/>
    <property type="match status" value="1"/>
</dbReference>
<feature type="domain" description="Protein kinase" evidence="1">
    <location>
        <begin position="160"/>
        <end position="353"/>
    </location>
</feature>
<reference evidence="2" key="1">
    <citation type="journal article" date="2020" name="Stud. Mycol.">
        <title>101 Dothideomycetes genomes: a test case for predicting lifestyles and emergence of pathogens.</title>
        <authorList>
            <person name="Haridas S."/>
            <person name="Albert R."/>
            <person name="Binder M."/>
            <person name="Bloem J."/>
            <person name="Labutti K."/>
            <person name="Salamov A."/>
            <person name="Andreopoulos B."/>
            <person name="Baker S."/>
            <person name="Barry K."/>
            <person name="Bills G."/>
            <person name="Bluhm B."/>
            <person name="Cannon C."/>
            <person name="Castanera R."/>
            <person name="Culley D."/>
            <person name="Daum C."/>
            <person name="Ezra D."/>
            <person name="Gonzalez J."/>
            <person name="Henrissat B."/>
            <person name="Kuo A."/>
            <person name="Liang C."/>
            <person name="Lipzen A."/>
            <person name="Lutzoni F."/>
            <person name="Magnuson J."/>
            <person name="Mondo S."/>
            <person name="Nolan M."/>
            <person name="Ohm R."/>
            <person name="Pangilinan J."/>
            <person name="Park H.-J."/>
            <person name="Ramirez L."/>
            <person name="Alfaro M."/>
            <person name="Sun H."/>
            <person name="Tritt A."/>
            <person name="Yoshinaga Y."/>
            <person name="Zwiers L.-H."/>
            <person name="Turgeon B."/>
            <person name="Goodwin S."/>
            <person name="Spatafora J."/>
            <person name="Crous P."/>
            <person name="Grigoriev I."/>
        </authorList>
    </citation>
    <scope>NUCLEOTIDE SEQUENCE</scope>
    <source>
        <strain evidence="2">CBS 119925</strain>
    </source>
</reference>
<dbReference type="InterPro" id="IPR000719">
    <property type="entry name" value="Prot_kinase_dom"/>
</dbReference>